<gene>
    <name evidence="1" type="ORF">CKAH01_16667</name>
</gene>
<keyword evidence="2" id="KW-1185">Reference proteome</keyword>
<evidence type="ECO:0000313" key="2">
    <source>
        <dbReference type="Proteomes" id="UP001281614"/>
    </source>
</evidence>
<name>A0AAD9YDE9_COLKA</name>
<sequence length="43" mass="5003">MRHEVEGRKRGYASGQVLLLFFVAQTRRLDLLFWGLLLMQVPG</sequence>
<comment type="caution">
    <text evidence="1">The sequence shown here is derived from an EMBL/GenBank/DDBJ whole genome shotgun (WGS) entry which is preliminary data.</text>
</comment>
<accession>A0AAD9YDE9</accession>
<reference evidence="1" key="1">
    <citation type="submission" date="2023-02" db="EMBL/GenBank/DDBJ databases">
        <title>Colletotrichum kahawae CIFC_Que2 genome sequencing and assembly.</title>
        <authorList>
            <person name="Baroncelli R."/>
        </authorList>
    </citation>
    <scope>NUCLEOTIDE SEQUENCE</scope>
    <source>
        <strain evidence="1">CIFC_Que2</strain>
    </source>
</reference>
<dbReference type="AlphaFoldDB" id="A0AAD9YDE9"/>
<evidence type="ECO:0000313" key="1">
    <source>
        <dbReference type="EMBL" id="KAK2759293.1"/>
    </source>
</evidence>
<dbReference type="EMBL" id="VYYT01000180">
    <property type="protein sequence ID" value="KAK2759293.1"/>
    <property type="molecule type" value="Genomic_DNA"/>
</dbReference>
<dbReference type="Proteomes" id="UP001281614">
    <property type="component" value="Unassembled WGS sequence"/>
</dbReference>
<proteinExistence type="predicted"/>
<organism evidence="1 2">
    <name type="scientific">Colletotrichum kahawae</name>
    <name type="common">Coffee berry disease fungus</name>
    <dbReference type="NCBI Taxonomy" id="34407"/>
    <lineage>
        <taxon>Eukaryota</taxon>
        <taxon>Fungi</taxon>
        <taxon>Dikarya</taxon>
        <taxon>Ascomycota</taxon>
        <taxon>Pezizomycotina</taxon>
        <taxon>Sordariomycetes</taxon>
        <taxon>Hypocreomycetidae</taxon>
        <taxon>Glomerellales</taxon>
        <taxon>Glomerellaceae</taxon>
        <taxon>Colletotrichum</taxon>
        <taxon>Colletotrichum gloeosporioides species complex</taxon>
    </lineage>
</organism>
<protein>
    <submittedName>
        <fullName evidence="1">Uncharacterized protein</fullName>
    </submittedName>
</protein>